<dbReference type="KEGG" id="pphr:APZ00_18275"/>
<evidence type="ECO:0000313" key="6">
    <source>
        <dbReference type="EMBL" id="ALV28761.1"/>
    </source>
</evidence>
<evidence type="ECO:0000259" key="5">
    <source>
        <dbReference type="PROSITE" id="PS50977"/>
    </source>
</evidence>
<dbReference type="SUPFAM" id="SSF46689">
    <property type="entry name" value="Homeodomain-like"/>
    <property type="match status" value="1"/>
</dbReference>
<dbReference type="Pfam" id="PF02909">
    <property type="entry name" value="TetR_C_1"/>
    <property type="match status" value="1"/>
</dbReference>
<dbReference type="PANTHER" id="PTHR30055:SF151">
    <property type="entry name" value="TRANSCRIPTIONAL REGULATORY PROTEIN"/>
    <property type="match status" value="1"/>
</dbReference>
<dbReference type="InterPro" id="IPR004111">
    <property type="entry name" value="Repressor_TetR_C"/>
</dbReference>
<evidence type="ECO:0000256" key="3">
    <source>
        <dbReference type="ARBA" id="ARBA00023163"/>
    </source>
</evidence>
<dbReference type="Pfam" id="PF00440">
    <property type="entry name" value="TetR_N"/>
    <property type="match status" value="1"/>
</dbReference>
<dbReference type="EMBL" id="CP013068">
    <property type="protein sequence ID" value="ALV28761.1"/>
    <property type="molecule type" value="Genomic_DNA"/>
</dbReference>
<proteinExistence type="predicted"/>
<dbReference type="InterPro" id="IPR001647">
    <property type="entry name" value="HTH_TetR"/>
</dbReference>
<accession>A0A0U3Q888</accession>
<dbReference type="InterPro" id="IPR036271">
    <property type="entry name" value="Tet_transcr_reg_TetR-rel_C_sf"/>
</dbReference>
<protein>
    <submittedName>
        <fullName evidence="6">TetR family transcriptional regulator</fullName>
    </submittedName>
</protein>
<dbReference type="GO" id="GO:0000976">
    <property type="term" value="F:transcription cis-regulatory region binding"/>
    <property type="evidence" value="ECO:0007669"/>
    <property type="project" value="TreeGrafter"/>
</dbReference>
<evidence type="ECO:0000256" key="1">
    <source>
        <dbReference type="ARBA" id="ARBA00023015"/>
    </source>
</evidence>
<sequence>MAAEDGLKPAKPPRGRAASIGLTREQIVAAAIAQIDEKGLAGFSLRELARALQVSPNVIYWHVGGTKEDLFAAISGAITSALPAGFDRSADWRIRLRQVFLGYRALVHEHPNLAPLLGAEMQSNGVANLGWVETVLAALRDGGFRGNDLTHAFNALIGGLGGFVTMELAPGPQGGSGGWESHFQQQVAAIDPALYPLTHAALPEIANRIFVLRWQNGTQVPYGASYEFLLDLLINGLSALAEGRKCSSTQKED</sequence>
<evidence type="ECO:0000256" key="4">
    <source>
        <dbReference type="PROSITE-ProRule" id="PRU00335"/>
    </source>
</evidence>
<dbReference type="GO" id="GO:0045892">
    <property type="term" value="P:negative regulation of DNA-templated transcription"/>
    <property type="evidence" value="ECO:0007669"/>
    <property type="project" value="InterPro"/>
</dbReference>
<gene>
    <name evidence="6" type="ORF">APZ00_18275</name>
</gene>
<dbReference type="PANTHER" id="PTHR30055">
    <property type="entry name" value="HTH-TYPE TRANSCRIPTIONAL REGULATOR RUTR"/>
    <property type="match status" value="1"/>
</dbReference>
<dbReference type="GO" id="GO:0003700">
    <property type="term" value="F:DNA-binding transcription factor activity"/>
    <property type="evidence" value="ECO:0007669"/>
    <property type="project" value="TreeGrafter"/>
</dbReference>
<keyword evidence="2 4" id="KW-0238">DNA-binding</keyword>
<dbReference type="Proteomes" id="UP000064921">
    <property type="component" value="Chromosome"/>
</dbReference>
<reference evidence="6 7" key="1">
    <citation type="submission" date="2015-10" db="EMBL/GenBank/DDBJ databases">
        <title>The world's first case of liver abscess caused by Pannonibacter phragmitetus.</title>
        <authorList>
            <person name="Ming D."/>
            <person name="Wang M."/>
            <person name="Zhou Y."/>
            <person name="Jiang T."/>
            <person name="Hu S."/>
        </authorList>
    </citation>
    <scope>NUCLEOTIDE SEQUENCE [LARGE SCALE GENOMIC DNA]</scope>
    <source>
        <strain evidence="6 7">31801</strain>
    </source>
</reference>
<dbReference type="SUPFAM" id="SSF48498">
    <property type="entry name" value="Tetracyclin repressor-like, C-terminal domain"/>
    <property type="match status" value="1"/>
</dbReference>
<dbReference type="PROSITE" id="PS50977">
    <property type="entry name" value="HTH_TETR_2"/>
    <property type="match status" value="1"/>
</dbReference>
<evidence type="ECO:0000256" key="2">
    <source>
        <dbReference type="ARBA" id="ARBA00023125"/>
    </source>
</evidence>
<keyword evidence="1" id="KW-0805">Transcription regulation</keyword>
<dbReference type="STRING" id="121719.APZ00_18275"/>
<dbReference type="eggNOG" id="COG1309">
    <property type="taxonomic scope" value="Bacteria"/>
</dbReference>
<name>A0A0U3Q888_9HYPH</name>
<dbReference type="Gene3D" id="1.10.357.10">
    <property type="entry name" value="Tetracycline Repressor, domain 2"/>
    <property type="match status" value="1"/>
</dbReference>
<dbReference type="Gene3D" id="1.10.10.60">
    <property type="entry name" value="Homeodomain-like"/>
    <property type="match status" value="1"/>
</dbReference>
<keyword evidence="7" id="KW-1185">Reference proteome</keyword>
<dbReference type="AlphaFoldDB" id="A0A0U3Q888"/>
<evidence type="ECO:0000313" key="7">
    <source>
        <dbReference type="Proteomes" id="UP000064921"/>
    </source>
</evidence>
<dbReference type="InterPro" id="IPR050109">
    <property type="entry name" value="HTH-type_TetR-like_transc_reg"/>
</dbReference>
<organism evidence="6 7">
    <name type="scientific">Pannonibacter phragmitetus</name>
    <dbReference type="NCBI Taxonomy" id="121719"/>
    <lineage>
        <taxon>Bacteria</taxon>
        <taxon>Pseudomonadati</taxon>
        <taxon>Pseudomonadota</taxon>
        <taxon>Alphaproteobacteria</taxon>
        <taxon>Hyphomicrobiales</taxon>
        <taxon>Stappiaceae</taxon>
        <taxon>Pannonibacter</taxon>
    </lineage>
</organism>
<keyword evidence="3" id="KW-0804">Transcription</keyword>
<dbReference type="RefSeq" id="WP_058899774.1">
    <property type="nucleotide sequence ID" value="NZ_CP013068.1"/>
</dbReference>
<feature type="domain" description="HTH tetR-type" evidence="5">
    <location>
        <begin position="21"/>
        <end position="81"/>
    </location>
</feature>
<dbReference type="InterPro" id="IPR009057">
    <property type="entry name" value="Homeodomain-like_sf"/>
</dbReference>
<feature type="DNA-binding region" description="H-T-H motif" evidence="4">
    <location>
        <begin position="44"/>
        <end position="63"/>
    </location>
</feature>